<feature type="transmembrane region" description="Helical" evidence="7">
    <location>
        <begin position="164"/>
        <end position="190"/>
    </location>
</feature>
<evidence type="ECO:0000256" key="6">
    <source>
        <dbReference type="ARBA" id="ARBA00023136"/>
    </source>
</evidence>
<dbReference type="CDD" id="cd06261">
    <property type="entry name" value="TM_PBP2"/>
    <property type="match status" value="1"/>
</dbReference>
<feature type="transmembrane region" description="Helical" evidence="7">
    <location>
        <begin position="65"/>
        <end position="85"/>
    </location>
</feature>
<protein>
    <submittedName>
        <fullName evidence="9">ABC transporter permease</fullName>
    </submittedName>
</protein>
<feature type="transmembrane region" description="Helical" evidence="7">
    <location>
        <begin position="220"/>
        <end position="241"/>
    </location>
</feature>
<evidence type="ECO:0000313" key="9">
    <source>
        <dbReference type="EMBL" id="GIN61864.1"/>
    </source>
</evidence>
<evidence type="ECO:0000313" key="10">
    <source>
        <dbReference type="Proteomes" id="UP000682111"/>
    </source>
</evidence>
<name>A0A920BTH7_9BACI</name>
<dbReference type="PROSITE" id="PS50928">
    <property type="entry name" value="ABC_TM1"/>
    <property type="match status" value="1"/>
</dbReference>
<evidence type="ECO:0000256" key="2">
    <source>
        <dbReference type="ARBA" id="ARBA00022448"/>
    </source>
</evidence>
<dbReference type="Gene3D" id="1.10.3720.10">
    <property type="entry name" value="MetI-like"/>
    <property type="match status" value="1"/>
</dbReference>
<gene>
    <name evidence="9" type="ORF">J27TS8_18570</name>
</gene>
<feature type="transmembrane region" description="Helical" evidence="7">
    <location>
        <begin position="92"/>
        <end position="118"/>
    </location>
</feature>
<keyword evidence="5 7" id="KW-1133">Transmembrane helix</keyword>
<dbReference type="SUPFAM" id="SSF161098">
    <property type="entry name" value="MetI-like"/>
    <property type="match status" value="1"/>
</dbReference>
<comment type="caution">
    <text evidence="9">The sequence shown here is derived from an EMBL/GenBank/DDBJ whole genome shotgun (WGS) entry which is preliminary data.</text>
</comment>
<dbReference type="InterPro" id="IPR035906">
    <property type="entry name" value="MetI-like_sf"/>
</dbReference>
<dbReference type="RefSeq" id="WP_095313315.1">
    <property type="nucleotide sequence ID" value="NZ_BORC01000002.1"/>
</dbReference>
<comment type="similarity">
    <text evidence="7">Belongs to the binding-protein-dependent transport system permease family.</text>
</comment>
<sequence length="252" mass="28122">MKNLLKQYSLFIVFVVLIMVLVEYLVRSKIVPAFIIPAPTSVANHIVEQWRPLIFEHLKATMSEFSIGFIIAVTTGVGLAVSMYFSKTIEKMLYPAVLISQMIPIIALSPIFVLWFGYSIWSKVAVTVLMSFFPIVVATYDGLKSCDKDYIELLRSMGANKRQIFMKLNIPMALPSFFSGLKIAIVYSLVGATIGEWLGASEGLGYYSRRMSGDLNASGVFASIVILTVVGIILFALASLLEKRTLRWKNRL</sequence>
<dbReference type="Pfam" id="PF00528">
    <property type="entry name" value="BPD_transp_1"/>
    <property type="match status" value="1"/>
</dbReference>
<keyword evidence="2 7" id="KW-0813">Transport</keyword>
<dbReference type="Proteomes" id="UP000682111">
    <property type="component" value="Unassembled WGS sequence"/>
</dbReference>
<dbReference type="PANTHER" id="PTHR30151">
    <property type="entry name" value="ALKANE SULFONATE ABC TRANSPORTER-RELATED, MEMBRANE SUBUNIT"/>
    <property type="match status" value="1"/>
</dbReference>
<feature type="transmembrane region" description="Helical" evidence="7">
    <location>
        <begin position="7"/>
        <end position="26"/>
    </location>
</feature>
<dbReference type="AlphaFoldDB" id="A0A920BTH7"/>
<evidence type="ECO:0000256" key="4">
    <source>
        <dbReference type="ARBA" id="ARBA00022692"/>
    </source>
</evidence>
<dbReference type="InterPro" id="IPR000515">
    <property type="entry name" value="MetI-like"/>
</dbReference>
<evidence type="ECO:0000256" key="5">
    <source>
        <dbReference type="ARBA" id="ARBA00022989"/>
    </source>
</evidence>
<feature type="domain" description="ABC transmembrane type-1" evidence="8">
    <location>
        <begin position="58"/>
        <end position="238"/>
    </location>
</feature>
<keyword evidence="10" id="KW-1185">Reference proteome</keyword>
<keyword evidence="6 7" id="KW-0472">Membrane</keyword>
<comment type="subcellular location">
    <subcellularLocation>
        <location evidence="1 7">Cell membrane</location>
        <topology evidence="1 7">Multi-pass membrane protein</topology>
    </subcellularLocation>
</comment>
<reference evidence="9" key="1">
    <citation type="submission" date="2021-03" db="EMBL/GenBank/DDBJ databases">
        <title>Antimicrobial resistance genes in bacteria isolated from Japanese honey, and their potential for conferring macrolide and lincosamide resistance in the American foulbrood pathogen Paenibacillus larvae.</title>
        <authorList>
            <person name="Okamoto M."/>
            <person name="Kumagai M."/>
            <person name="Kanamori H."/>
            <person name="Takamatsu D."/>
        </authorList>
    </citation>
    <scope>NUCLEOTIDE SEQUENCE</scope>
    <source>
        <strain evidence="9">J27TS8</strain>
    </source>
</reference>
<organism evidence="9 10">
    <name type="scientific">Robertmurraya siralis</name>
    <dbReference type="NCBI Taxonomy" id="77777"/>
    <lineage>
        <taxon>Bacteria</taxon>
        <taxon>Bacillati</taxon>
        <taxon>Bacillota</taxon>
        <taxon>Bacilli</taxon>
        <taxon>Bacillales</taxon>
        <taxon>Bacillaceae</taxon>
        <taxon>Robertmurraya</taxon>
    </lineage>
</organism>
<evidence type="ECO:0000259" key="8">
    <source>
        <dbReference type="PROSITE" id="PS50928"/>
    </source>
</evidence>
<dbReference type="GO" id="GO:0055085">
    <property type="term" value="P:transmembrane transport"/>
    <property type="evidence" value="ECO:0007669"/>
    <property type="project" value="InterPro"/>
</dbReference>
<dbReference type="EMBL" id="BORC01000002">
    <property type="protein sequence ID" value="GIN61864.1"/>
    <property type="molecule type" value="Genomic_DNA"/>
</dbReference>
<dbReference type="PANTHER" id="PTHR30151:SF20">
    <property type="entry name" value="ABC TRANSPORTER PERMEASE PROTEIN HI_0355-RELATED"/>
    <property type="match status" value="1"/>
</dbReference>
<feature type="transmembrane region" description="Helical" evidence="7">
    <location>
        <begin position="124"/>
        <end position="143"/>
    </location>
</feature>
<evidence type="ECO:0000256" key="3">
    <source>
        <dbReference type="ARBA" id="ARBA00022475"/>
    </source>
</evidence>
<evidence type="ECO:0000256" key="1">
    <source>
        <dbReference type="ARBA" id="ARBA00004651"/>
    </source>
</evidence>
<accession>A0A920BTH7</accession>
<dbReference type="GO" id="GO:0005886">
    <property type="term" value="C:plasma membrane"/>
    <property type="evidence" value="ECO:0007669"/>
    <property type="project" value="UniProtKB-SubCell"/>
</dbReference>
<proteinExistence type="inferred from homology"/>
<evidence type="ECO:0000256" key="7">
    <source>
        <dbReference type="RuleBase" id="RU363032"/>
    </source>
</evidence>
<keyword evidence="4 7" id="KW-0812">Transmembrane</keyword>
<keyword evidence="3" id="KW-1003">Cell membrane</keyword>